<evidence type="ECO:0000256" key="1">
    <source>
        <dbReference type="ARBA" id="ARBA00003469"/>
    </source>
</evidence>
<keyword evidence="9" id="KW-0408">Iron</keyword>
<evidence type="ECO:0000256" key="8">
    <source>
        <dbReference type="ARBA" id="ARBA00022977"/>
    </source>
</evidence>
<dbReference type="PANTHER" id="PTHR31528:SF1">
    <property type="entry name" value="4-AMINO-5-HYDROXYMETHYL-2-METHYLPYRIMIDINE PHOSPHATE SYNTHASE THI11-RELATED"/>
    <property type="match status" value="1"/>
</dbReference>
<dbReference type="InterPro" id="IPR027939">
    <property type="entry name" value="NMT1/THI5"/>
</dbReference>
<dbReference type="EMBL" id="JABBPG010000004">
    <property type="protein sequence ID" value="NOU51126.1"/>
    <property type="molecule type" value="Genomic_DNA"/>
</dbReference>
<evidence type="ECO:0000256" key="10">
    <source>
        <dbReference type="ARBA" id="ARBA00033171"/>
    </source>
</evidence>
<dbReference type="PANTHER" id="PTHR31528">
    <property type="entry name" value="4-AMINO-5-HYDROXYMETHYL-2-METHYLPYRIMIDINE PHOSPHATE SYNTHASE THI11-RELATED"/>
    <property type="match status" value="1"/>
</dbReference>
<proteinExistence type="inferred from homology"/>
<evidence type="ECO:0000313" key="15">
    <source>
        <dbReference type="Proteomes" id="UP000586305"/>
    </source>
</evidence>
<keyword evidence="12" id="KW-0472">Membrane</keyword>
<comment type="pathway">
    <text evidence="2">Cofactor biosynthesis; thiamine diphosphate biosynthesis.</text>
</comment>
<keyword evidence="8" id="KW-0784">Thiamine biosynthesis</keyword>
<evidence type="ECO:0000256" key="3">
    <source>
        <dbReference type="ARBA" id="ARBA00009406"/>
    </source>
</evidence>
<keyword evidence="5" id="KW-0808">Transferase</keyword>
<evidence type="ECO:0000259" key="13">
    <source>
        <dbReference type="Pfam" id="PF09084"/>
    </source>
</evidence>
<dbReference type="InterPro" id="IPR015168">
    <property type="entry name" value="SsuA/THI5"/>
</dbReference>
<keyword evidence="12" id="KW-0812">Transmembrane</keyword>
<keyword evidence="12" id="KW-1133">Transmembrane helix</keyword>
<accession>A0A849VCU8</accession>
<dbReference type="Proteomes" id="UP000586305">
    <property type="component" value="Unassembled WGS sequence"/>
</dbReference>
<name>A0A849VCU8_9GAMM</name>
<feature type="domain" description="SsuA/THI5-like" evidence="13">
    <location>
        <begin position="31"/>
        <end position="236"/>
    </location>
</feature>
<evidence type="ECO:0000256" key="5">
    <source>
        <dbReference type="ARBA" id="ARBA00022679"/>
    </source>
</evidence>
<organism evidence="14 15">
    <name type="scientific">Pseudoalteromonas caenipelagi</name>
    <dbReference type="NCBI Taxonomy" id="2726988"/>
    <lineage>
        <taxon>Bacteria</taxon>
        <taxon>Pseudomonadati</taxon>
        <taxon>Pseudomonadota</taxon>
        <taxon>Gammaproteobacteria</taxon>
        <taxon>Alteromonadales</taxon>
        <taxon>Pseudoalteromonadaceae</taxon>
        <taxon>Pseudoalteromonas</taxon>
    </lineage>
</organism>
<dbReference type="RefSeq" id="WP_171626192.1">
    <property type="nucleotide sequence ID" value="NZ_JABBPG010000004.1"/>
</dbReference>
<keyword evidence="6" id="KW-0479">Metal-binding</keyword>
<gene>
    <name evidence="14" type="ORF">HG263_11355</name>
</gene>
<comment type="similarity">
    <text evidence="3">Belongs to the NMT1/THI5 family.</text>
</comment>
<dbReference type="AlphaFoldDB" id="A0A849VCU8"/>
<keyword evidence="7" id="KW-0663">Pyridoxal phosphate</keyword>
<comment type="catalytic activity">
    <reaction evidence="11">
        <text>N(6)-(pyridoxal phosphate)-L-lysyl-[4-amino-5-hydroxymethyl-2-methylpyrimidine phosphate synthase] + L-histidyl-[4-amino-5-hydroxymethyl-2-methylpyrimidine phosphate synthase] + 2 Fe(3+) + 4 H2O = L-lysyl-[4-amino-5-hydroxymethyl-2-methylpyrimidine phosphate synthase] + (2S)-2-amino-5-hydroxy-4-oxopentanoyl-[4-amino-5-hydroxymethyl-2-methylpyrimidine phosphate synthase] + 4-amino-2-methyl-5-(phosphooxymethyl)pyrimidine + 3-oxopropanoate + 2 Fe(2+) + 2 H(+)</text>
        <dbReference type="Rhea" id="RHEA:65756"/>
        <dbReference type="Rhea" id="RHEA-COMP:16892"/>
        <dbReference type="Rhea" id="RHEA-COMP:16893"/>
        <dbReference type="Rhea" id="RHEA-COMP:16894"/>
        <dbReference type="Rhea" id="RHEA-COMP:16895"/>
        <dbReference type="ChEBI" id="CHEBI:15377"/>
        <dbReference type="ChEBI" id="CHEBI:15378"/>
        <dbReference type="ChEBI" id="CHEBI:29033"/>
        <dbReference type="ChEBI" id="CHEBI:29034"/>
        <dbReference type="ChEBI" id="CHEBI:29969"/>
        <dbReference type="ChEBI" id="CHEBI:29979"/>
        <dbReference type="ChEBI" id="CHEBI:33190"/>
        <dbReference type="ChEBI" id="CHEBI:58354"/>
        <dbReference type="ChEBI" id="CHEBI:143915"/>
        <dbReference type="ChEBI" id="CHEBI:157692"/>
    </reaction>
    <physiologicalReaction direction="left-to-right" evidence="11">
        <dbReference type="Rhea" id="RHEA:65757"/>
    </physiologicalReaction>
</comment>
<evidence type="ECO:0000256" key="9">
    <source>
        <dbReference type="ARBA" id="ARBA00023004"/>
    </source>
</evidence>
<reference evidence="14 15" key="1">
    <citation type="submission" date="2020-04" db="EMBL/GenBank/DDBJ databases">
        <title>Pseudoalteromonas caenipelagi sp. nov., isolated from a tidal flat.</title>
        <authorList>
            <person name="Park S."/>
            <person name="Yoon J.-H."/>
        </authorList>
    </citation>
    <scope>NUCLEOTIDE SEQUENCE [LARGE SCALE GENOMIC DNA]</scope>
    <source>
        <strain evidence="14 15">JBTF-M23</strain>
    </source>
</reference>
<comment type="subunit">
    <text evidence="4">Homodimer.</text>
</comment>
<dbReference type="GO" id="GO:0046872">
    <property type="term" value="F:metal ion binding"/>
    <property type="evidence" value="ECO:0007669"/>
    <property type="project" value="UniProtKB-KW"/>
</dbReference>
<dbReference type="Gene3D" id="3.40.190.10">
    <property type="entry name" value="Periplasmic binding protein-like II"/>
    <property type="match status" value="2"/>
</dbReference>
<sequence>MRGLVYIVVLLISCYGSAQENVVLQLKWAHQFQFAGYYMAKEKGFYEQAGLNVSILPADTSIPDTQFKVLAGQAHFGVTHSALLQSRMQGKPLVALAAIFQSSPYCWMVKEDSQIYEPRDFIGKRISYLGKAENAELMVMLKQAGVDIRKLPLYSGLYPMDDFKKGLFDALQVYVTNEPFKMRQAGIATRQICPKQYGVNVYGDILFTTENLIEQKPQLVEKFRQASLKGWRYAMLNMHESIDVIRTLYNPEKTKEQLAYEADTLRPFVTQAGISIGSMSETRWRWIAQLYGYDQDKHQNQLDSFVYHPQTIKAPYQWSWMLVAASILTFLCIPLYLHLIFSRHLKYRIAHTTQADKKGVE</sequence>
<dbReference type="GO" id="GO:0009228">
    <property type="term" value="P:thiamine biosynthetic process"/>
    <property type="evidence" value="ECO:0007669"/>
    <property type="project" value="UniProtKB-KW"/>
</dbReference>
<comment type="caution">
    <text evidence="14">The sequence shown here is derived from an EMBL/GenBank/DDBJ whole genome shotgun (WGS) entry which is preliminary data.</text>
</comment>
<evidence type="ECO:0000313" key="14">
    <source>
        <dbReference type="EMBL" id="NOU51126.1"/>
    </source>
</evidence>
<dbReference type="Pfam" id="PF09084">
    <property type="entry name" value="NMT1"/>
    <property type="match status" value="1"/>
</dbReference>
<dbReference type="SUPFAM" id="SSF53850">
    <property type="entry name" value="Periplasmic binding protein-like II"/>
    <property type="match status" value="1"/>
</dbReference>
<evidence type="ECO:0000256" key="2">
    <source>
        <dbReference type="ARBA" id="ARBA00004948"/>
    </source>
</evidence>
<protein>
    <recommendedName>
        <fullName evidence="10">Thiamine pyrimidine synthase</fullName>
    </recommendedName>
</protein>
<feature type="transmembrane region" description="Helical" evidence="12">
    <location>
        <begin position="318"/>
        <end position="341"/>
    </location>
</feature>
<evidence type="ECO:0000256" key="6">
    <source>
        <dbReference type="ARBA" id="ARBA00022723"/>
    </source>
</evidence>
<keyword evidence="15" id="KW-1185">Reference proteome</keyword>
<evidence type="ECO:0000256" key="12">
    <source>
        <dbReference type="SAM" id="Phobius"/>
    </source>
</evidence>
<comment type="function">
    <text evidence="1">Responsible for the formation of the pyrimidine heterocycle in the thiamine biosynthesis pathway. Catalyzes the formation of hydroxymethylpyrimidine phosphate (HMP-P) from histidine and pyridoxal phosphate (PLP). The protein uses PLP and the active site histidine to form HMP-P, generating an inactive enzyme. The enzyme can only undergo a single turnover, which suggests it is a suicide enzyme.</text>
</comment>
<dbReference type="GO" id="GO:0016740">
    <property type="term" value="F:transferase activity"/>
    <property type="evidence" value="ECO:0007669"/>
    <property type="project" value="UniProtKB-KW"/>
</dbReference>
<evidence type="ECO:0000256" key="7">
    <source>
        <dbReference type="ARBA" id="ARBA00022898"/>
    </source>
</evidence>
<evidence type="ECO:0000256" key="4">
    <source>
        <dbReference type="ARBA" id="ARBA00011738"/>
    </source>
</evidence>
<evidence type="ECO:0000256" key="11">
    <source>
        <dbReference type="ARBA" id="ARBA00048179"/>
    </source>
</evidence>